<dbReference type="Proteomes" id="UP001595799">
    <property type="component" value="Unassembled WGS sequence"/>
</dbReference>
<dbReference type="InterPro" id="IPR000644">
    <property type="entry name" value="CBS_dom"/>
</dbReference>
<feature type="compositionally biased region" description="Basic and acidic residues" evidence="6">
    <location>
        <begin position="304"/>
        <end position="316"/>
    </location>
</feature>
<dbReference type="SUPFAM" id="SSF54631">
    <property type="entry name" value="CBS-domain pair"/>
    <property type="match status" value="1"/>
</dbReference>
<dbReference type="SMART" id="SM00382">
    <property type="entry name" value="AAA"/>
    <property type="match status" value="1"/>
</dbReference>
<dbReference type="InterPro" id="IPR003439">
    <property type="entry name" value="ABC_transporter-like_ATP-bd"/>
</dbReference>
<dbReference type="EMBL" id="JBHSCW010000003">
    <property type="protein sequence ID" value="MFC4350971.1"/>
    <property type="molecule type" value="Genomic_DNA"/>
</dbReference>
<evidence type="ECO:0000256" key="2">
    <source>
        <dbReference type="ARBA" id="ARBA00022448"/>
    </source>
</evidence>
<dbReference type="PANTHER" id="PTHR43117:SF5">
    <property type="entry name" value="GLYCINE BETAINE UPTAKE SYSTEM ATP-BINDING PROTEIN YEHX"/>
    <property type="match status" value="1"/>
</dbReference>
<dbReference type="PROSITE" id="PS50893">
    <property type="entry name" value="ABC_TRANSPORTER_2"/>
    <property type="match status" value="1"/>
</dbReference>
<dbReference type="InterPro" id="IPR027417">
    <property type="entry name" value="P-loop_NTPase"/>
</dbReference>
<sequence length="359" mass="39797">MIELDQVTKTYDGKNVVDSVTLSVGKGDLCVLIGPSGSGKSTTLKMINRLIPLSSGTIRIEGQDIASVRAEELRRRIGYAIQSIGLFPHWTVEQNIAVVPRLLKWSSSQVRQRVEELLDLFHLDASEFRHKYPHQLSGGQAQRVGVARALAADPEVLLMDEPFGALDPITRDSLQEEMRRVHEETGKTIVFVTHDMDEALKLASRIAIMDEGRLVQVGTPREILNTPANDFVLNFVGQSDLGLKMLACESVETRLEPAPSALRNDPLESIRNHFGTSDHLWLLSPEGQIEGLLTEAPTGDDDLDRSLRPLGRESHATPDMSLKEALSHMVWRKTDWLPVVDAEGRLTGEVGLNNVVERP</sequence>
<comment type="similarity">
    <text evidence="1">Belongs to the ABC transporter superfamily.</text>
</comment>
<dbReference type="PROSITE" id="PS00211">
    <property type="entry name" value="ABC_TRANSPORTER_1"/>
    <property type="match status" value="1"/>
</dbReference>
<evidence type="ECO:0000313" key="9">
    <source>
        <dbReference type="EMBL" id="MFC4350971.1"/>
    </source>
</evidence>
<evidence type="ECO:0000256" key="4">
    <source>
        <dbReference type="ARBA" id="ARBA00022840"/>
    </source>
</evidence>
<evidence type="ECO:0000256" key="5">
    <source>
        <dbReference type="PROSITE-ProRule" id="PRU00703"/>
    </source>
</evidence>
<dbReference type="PROSITE" id="PS51371">
    <property type="entry name" value="CBS"/>
    <property type="match status" value="1"/>
</dbReference>
<dbReference type="Pfam" id="PF00005">
    <property type="entry name" value="ABC_tran"/>
    <property type="match status" value="1"/>
</dbReference>
<evidence type="ECO:0000259" key="8">
    <source>
        <dbReference type="PROSITE" id="PS51371"/>
    </source>
</evidence>
<keyword evidence="2" id="KW-0813">Transport</keyword>
<keyword evidence="4 9" id="KW-0067">ATP-binding</keyword>
<feature type="region of interest" description="Disordered" evidence="6">
    <location>
        <begin position="295"/>
        <end position="316"/>
    </location>
</feature>
<proteinExistence type="inferred from homology"/>
<comment type="caution">
    <text evidence="9">The sequence shown here is derived from an EMBL/GenBank/DDBJ whole genome shotgun (WGS) entry which is preliminary data.</text>
</comment>
<evidence type="ECO:0000256" key="1">
    <source>
        <dbReference type="ARBA" id="ARBA00005417"/>
    </source>
</evidence>
<feature type="domain" description="ABC transporter" evidence="7">
    <location>
        <begin position="2"/>
        <end position="236"/>
    </location>
</feature>
<dbReference type="InterPro" id="IPR003593">
    <property type="entry name" value="AAA+_ATPase"/>
</dbReference>
<evidence type="ECO:0000256" key="3">
    <source>
        <dbReference type="ARBA" id="ARBA00022741"/>
    </source>
</evidence>
<keyword evidence="3" id="KW-0547">Nucleotide-binding</keyword>
<gene>
    <name evidence="9" type="ORF">ACFOW6_05390</name>
</gene>
<name>A0ABV8UJY0_9PROT</name>
<dbReference type="InterPro" id="IPR046342">
    <property type="entry name" value="CBS_dom_sf"/>
</dbReference>
<dbReference type="InterPro" id="IPR017871">
    <property type="entry name" value="ABC_transporter-like_CS"/>
</dbReference>
<keyword evidence="5" id="KW-0129">CBS domain</keyword>
<organism evidence="9 10">
    <name type="scientific">Fodinicurvata halophila</name>
    <dbReference type="NCBI Taxonomy" id="1419723"/>
    <lineage>
        <taxon>Bacteria</taxon>
        <taxon>Pseudomonadati</taxon>
        <taxon>Pseudomonadota</taxon>
        <taxon>Alphaproteobacteria</taxon>
        <taxon>Rhodospirillales</taxon>
        <taxon>Rhodovibrionaceae</taxon>
        <taxon>Fodinicurvata</taxon>
    </lineage>
</organism>
<evidence type="ECO:0000256" key="6">
    <source>
        <dbReference type="SAM" id="MobiDB-lite"/>
    </source>
</evidence>
<dbReference type="RefSeq" id="WP_382421313.1">
    <property type="nucleotide sequence ID" value="NZ_JBHSCW010000003.1"/>
</dbReference>
<reference evidence="10" key="1">
    <citation type="journal article" date="2019" name="Int. J. Syst. Evol. Microbiol.">
        <title>The Global Catalogue of Microorganisms (GCM) 10K type strain sequencing project: providing services to taxonomists for standard genome sequencing and annotation.</title>
        <authorList>
            <consortium name="The Broad Institute Genomics Platform"/>
            <consortium name="The Broad Institute Genome Sequencing Center for Infectious Disease"/>
            <person name="Wu L."/>
            <person name="Ma J."/>
        </authorList>
    </citation>
    <scope>NUCLEOTIDE SEQUENCE [LARGE SCALE GENOMIC DNA]</scope>
    <source>
        <strain evidence="10">CECT 8472</strain>
    </source>
</reference>
<protein>
    <submittedName>
        <fullName evidence="9">ABC transporter ATP-binding protein</fullName>
    </submittedName>
</protein>
<keyword evidence="10" id="KW-1185">Reference proteome</keyword>
<feature type="domain" description="CBS" evidence="8">
    <location>
        <begin position="307"/>
        <end position="359"/>
    </location>
</feature>
<dbReference type="Gene3D" id="3.40.50.300">
    <property type="entry name" value="P-loop containing nucleotide triphosphate hydrolases"/>
    <property type="match status" value="1"/>
</dbReference>
<dbReference type="SUPFAM" id="SSF52540">
    <property type="entry name" value="P-loop containing nucleoside triphosphate hydrolases"/>
    <property type="match status" value="1"/>
</dbReference>
<evidence type="ECO:0000259" key="7">
    <source>
        <dbReference type="PROSITE" id="PS50893"/>
    </source>
</evidence>
<dbReference type="GO" id="GO:0005524">
    <property type="term" value="F:ATP binding"/>
    <property type="evidence" value="ECO:0007669"/>
    <property type="project" value="UniProtKB-KW"/>
</dbReference>
<dbReference type="PANTHER" id="PTHR43117">
    <property type="entry name" value="OSMOPROTECTANT IMPORT ATP-BINDING PROTEIN OSMV"/>
    <property type="match status" value="1"/>
</dbReference>
<evidence type="ECO:0000313" key="10">
    <source>
        <dbReference type="Proteomes" id="UP001595799"/>
    </source>
</evidence>
<dbReference type="Pfam" id="PF00571">
    <property type="entry name" value="CBS"/>
    <property type="match status" value="1"/>
</dbReference>
<accession>A0ABV8UJY0</accession>